<dbReference type="Gene3D" id="2.30.40.10">
    <property type="entry name" value="Urease, subunit C, domain 1"/>
    <property type="match status" value="1"/>
</dbReference>
<dbReference type="InterPro" id="IPR011059">
    <property type="entry name" value="Metal-dep_hydrolase_composite"/>
</dbReference>
<dbReference type="eggNOG" id="COG1574">
    <property type="taxonomic scope" value="Bacteria"/>
</dbReference>
<dbReference type="Pfam" id="PF07969">
    <property type="entry name" value="Amidohydro_3"/>
    <property type="match status" value="1"/>
</dbReference>
<comment type="caution">
    <text evidence="3">The sequence shown here is derived from an EMBL/GenBank/DDBJ whole genome shotgun (WGS) entry which is preliminary data.</text>
</comment>
<dbReference type="SUPFAM" id="SSF51338">
    <property type="entry name" value="Composite domain of metallo-dependent hydrolases"/>
    <property type="match status" value="1"/>
</dbReference>
<dbReference type="InterPro" id="IPR013108">
    <property type="entry name" value="Amidohydro_3"/>
</dbReference>
<dbReference type="Gene3D" id="3.10.310.70">
    <property type="match status" value="1"/>
</dbReference>
<dbReference type="PATRIC" id="fig|626887.3.peg.1560"/>
<reference evidence="3 4" key="1">
    <citation type="journal article" date="2013" name="Genome Announc.">
        <title>Genome Sequence of the Polycyclic Aromatic Hydrocarbon-Degrading Bacterium Strain Marinobacter nanhaiticus D15-8WT.</title>
        <authorList>
            <person name="Cui Z."/>
            <person name="Gao W."/>
            <person name="Li Q."/>
            <person name="Xu G."/>
            <person name="Zheng L."/>
        </authorList>
    </citation>
    <scope>NUCLEOTIDE SEQUENCE [LARGE SCALE GENOMIC DNA]</scope>
    <source>
        <strain evidence="3 4">D15-8W</strain>
    </source>
</reference>
<keyword evidence="3" id="KW-0378">Hydrolase</keyword>
<dbReference type="Proteomes" id="UP000013165">
    <property type="component" value="Unassembled WGS sequence"/>
</dbReference>
<evidence type="ECO:0000313" key="4">
    <source>
        <dbReference type="Proteomes" id="UP000013165"/>
    </source>
</evidence>
<keyword evidence="1" id="KW-0732">Signal</keyword>
<feature type="domain" description="Amidohydrolase 3" evidence="2">
    <location>
        <begin position="81"/>
        <end position="578"/>
    </location>
</feature>
<accession>N6X2H1</accession>
<sequence length="580" mass="63682">MKRSGVGLWAAWFAALLVILAGLTSASRAAESADAIWHNGIIITINDAAPQAEAIAVTQGRIQAVGREAEVMALRDEQTRVHDLQGRTLLPGFVDAHGHVSYVGFQALSANLLPPPDGQVSSIAQLQQTLRDFAPQSRLLEDFGVIYGFGYDDSQLAERRHPTRDELDAVSADTPIFVIHQSSHLGVLNSAALERDGIDENTADPPGGRIGRGADSRVPNGVLEENAFFMALGKLYPDMDTEQAIDMLKQGEALYTRYGYTTLQDGRSAPDQVRLTMAAAEAGQLKADIVSYPDILVEGTEALLRPLYFQPAGTPPEYHNRFRIGGIKLTLDGSPQGRTAWLSQPYFRPPPGEPGSYAGYGVVDDKAVAEIYTRALRNRWQTLTHANGDKAIDQMIAAWREAEAAVPGVDVRPVLVHGQTLRRDQVPALKEMGIFPSLFPMHTFYWGDWHREVVLGPSRAEHISPTGWVLGAGLRFTSHHDAPVVLPDAMRVLDATVNRVTRAGRVLGHYQRVSPRQALKAMTLWAAYQHFEEDSKGSLEVGKLADFVVLSDNPLTVEQYSIHKITVLETIKEGQSIYRH</sequence>
<dbReference type="AlphaFoldDB" id="N6X2H1"/>
<evidence type="ECO:0000313" key="3">
    <source>
        <dbReference type="EMBL" id="ENO15243.2"/>
    </source>
</evidence>
<evidence type="ECO:0000256" key="1">
    <source>
        <dbReference type="SAM" id="SignalP"/>
    </source>
</evidence>
<gene>
    <name evidence="3" type="ORF">J057_07831</name>
</gene>
<dbReference type="CDD" id="cd01300">
    <property type="entry name" value="YtcJ_like"/>
    <property type="match status" value="1"/>
</dbReference>
<dbReference type="EMBL" id="APLQ01000011">
    <property type="protein sequence ID" value="ENO15243.2"/>
    <property type="molecule type" value="Genomic_DNA"/>
</dbReference>
<dbReference type="InterPro" id="IPR032466">
    <property type="entry name" value="Metal_Hydrolase"/>
</dbReference>
<dbReference type="STRING" id="626887.J057_07831"/>
<dbReference type="InterPro" id="IPR033932">
    <property type="entry name" value="YtcJ-like"/>
</dbReference>
<protein>
    <submittedName>
        <fullName evidence="3">Amidohydrolase</fullName>
    </submittedName>
</protein>
<name>N6X2H1_9GAMM</name>
<evidence type="ECO:0000259" key="2">
    <source>
        <dbReference type="Pfam" id="PF07969"/>
    </source>
</evidence>
<feature type="chain" id="PRO_5016855594" evidence="1">
    <location>
        <begin position="30"/>
        <end position="580"/>
    </location>
</feature>
<keyword evidence="4" id="KW-1185">Reference proteome</keyword>
<dbReference type="OrthoDB" id="9031471at2"/>
<dbReference type="PANTHER" id="PTHR22642:SF2">
    <property type="entry name" value="PROTEIN LONG AFTER FAR-RED 3"/>
    <property type="match status" value="1"/>
</dbReference>
<dbReference type="SUPFAM" id="SSF51556">
    <property type="entry name" value="Metallo-dependent hydrolases"/>
    <property type="match status" value="1"/>
</dbReference>
<proteinExistence type="predicted"/>
<dbReference type="RefSeq" id="WP_051079757.1">
    <property type="nucleotide sequence ID" value="NZ_AP028878.1"/>
</dbReference>
<dbReference type="HOGENOM" id="CLU_009942_2_0_6"/>
<organism evidence="3 4">
    <name type="scientific">Marinobacter nanhaiticus D15-8W</name>
    <dbReference type="NCBI Taxonomy" id="626887"/>
    <lineage>
        <taxon>Bacteria</taxon>
        <taxon>Pseudomonadati</taxon>
        <taxon>Pseudomonadota</taxon>
        <taxon>Gammaproteobacteria</taxon>
        <taxon>Pseudomonadales</taxon>
        <taxon>Marinobacteraceae</taxon>
        <taxon>Marinobacter</taxon>
    </lineage>
</organism>
<dbReference type="PANTHER" id="PTHR22642">
    <property type="entry name" value="IMIDAZOLONEPROPIONASE"/>
    <property type="match status" value="1"/>
</dbReference>
<dbReference type="Gene3D" id="3.20.20.140">
    <property type="entry name" value="Metal-dependent hydrolases"/>
    <property type="match status" value="1"/>
</dbReference>
<dbReference type="GO" id="GO:0016810">
    <property type="term" value="F:hydrolase activity, acting on carbon-nitrogen (but not peptide) bonds"/>
    <property type="evidence" value="ECO:0007669"/>
    <property type="project" value="InterPro"/>
</dbReference>
<feature type="signal peptide" evidence="1">
    <location>
        <begin position="1"/>
        <end position="29"/>
    </location>
</feature>